<dbReference type="SUPFAM" id="SSF54593">
    <property type="entry name" value="Glyoxalase/Bleomycin resistance protein/Dihydroxybiphenyl dioxygenase"/>
    <property type="match status" value="1"/>
</dbReference>
<keyword evidence="3" id="KW-1185">Reference proteome</keyword>
<gene>
    <name evidence="2" type="ORF">ACFO8Q_10355</name>
</gene>
<dbReference type="EMBL" id="JBHSHC010000086">
    <property type="protein sequence ID" value="MFC4767759.1"/>
    <property type="molecule type" value="Genomic_DNA"/>
</dbReference>
<evidence type="ECO:0000313" key="2">
    <source>
        <dbReference type="EMBL" id="MFC4767759.1"/>
    </source>
</evidence>
<accession>A0ABV9Q1P9</accession>
<protein>
    <submittedName>
        <fullName evidence="2">VOC family protein</fullName>
    </submittedName>
</protein>
<proteinExistence type="predicted"/>
<dbReference type="Gene3D" id="3.10.180.10">
    <property type="entry name" value="2,3-Dihydroxybiphenyl 1,2-Dioxygenase, domain 1"/>
    <property type="match status" value="1"/>
</dbReference>
<name>A0ABV9Q1P9_9BACL</name>
<feature type="domain" description="Glyoxalase/fosfomycin resistance/dioxygenase" evidence="1">
    <location>
        <begin position="27"/>
        <end position="52"/>
    </location>
</feature>
<dbReference type="RefSeq" id="WP_380025680.1">
    <property type="nucleotide sequence ID" value="NZ_JBHSHC010000086.1"/>
</dbReference>
<evidence type="ECO:0000313" key="3">
    <source>
        <dbReference type="Proteomes" id="UP001596002"/>
    </source>
</evidence>
<dbReference type="Pfam" id="PF00903">
    <property type="entry name" value="Glyoxalase"/>
    <property type="match status" value="1"/>
</dbReference>
<comment type="caution">
    <text evidence="2">The sequence shown here is derived from an EMBL/GenBank/DDBJ whole genome shotgun (WGS) entry which is preliminary data.</text>
</comment>
<sequence>KRSRLTDFIPFCALSEAKGMGINMKMHVGINVTNLEKSIDFYRNLFGARVDVGRQSTRKFLQHQSGTMQVYP</sequence>
<dbReference type="Proteomes" id="UP001596002">
    <property type="component" value="Unassembled WGS sequence"/>
</dbReference>
<organism evidence="2 3">
    <name type="scientific">Effusibacillus consociatus</name>
    <dbReference type="NCBI Taxonomy" id="1117041"/>
    <lineage>
        <taxon>Bacteria</taxon>
        <taxon>Bacillati</taxon>
        <taxon>Bacillota</taxon>
        <taxon>Bacilli</taxon>
        <taxon>Bacillales</taxon>
        <taxon>Alicyclobacillaceae</taxon>
        <taxon>Effusibacillus</taxon>
    </lineage>
</organism>
<evidence type="ECO:0000259" key="1">
    <source>
        <dbReference type="Pfam" id="PF00903"/>
    </source>
</evidence>
<feature type="non-terminal residue" evidence="2">
    <location>
        <position position="1"/>
    </location>
</feature>
<reference evidence="3" key="1">
    <citation type="journal article" date="2019" name="Int. J. Syst. Evol. Microbiol.">
        <title>The Global Catalogue of Microorganisms (GCM) 10K type strain sequencing project: providing services to taxonomists for standard genome sequencing and annotation.</title>
        <authorList>
            <consortium name="The Broad Institute Genomics Platform"/>
            <consortium name="The Broad Institute Genome Sequencing Center for Infectious Disease"/>
            <person name="Wu L."/>
            <person name="Ma J."/>
        </authorList>
    </citation>
    <scope>NUCLEOTIDE SEQUENCE [LARGE SCALE GENOMIC DNA]</scope>
    <source>
        <strain evidence="3">WYCCWR 12678</strain>
    </source>
</reference>
<dbReference type="InterPro" id="IPR004360">
    <property type="entry name" value="Glyas_Fos-R_dOase_dom"/>
</dbReference>
<dbReference type="InterPro" id="IPR029068">
    <property type="entry name" value="Glyas_Bleomycin-R_OHBP_Dase"/>
</dbReference>